<dbReference type="SUPFAM" id="SSF118375">
    <property type="entry name" value="Synuclein"/>
    <property type="match status" value="1"/>
</dbReference>
<keyword evidence="3" id="KW-1185">Reference proteome</keyword>
<reference evidence="3" key="1">
    <citation type="journal article" date="2019" name="Int. J. Syst. Evol. Microbiol.">
        <title>The Global Catalogue of Microorganisms (GCM) 10K type strain sequencing project: providing services to taxonomists for standard genome sequencing and annotation.</title>
        <authorList>
            <consortium name="The Broad Institute Genomics Platform"/>
            <consortium name="The Broad Institute Genome Sequencing Center for Infectious Disease"/>
            <person name="Wu L."/>
            <person name="Ma J."/>
        </authorList>
    </citation>
    <scope>NUCLEOTIDE SEQUENCE [LARGE SCALE GENOMIC DNA]</scope>
    <source>
        <strain evidence="3">NBRC 106348</strain>
    </source>
</reference>
<sequence>MGIEDQAGQAQGAADKAKEGLEGAAEKAKDGIEGLLDKAKGFLTDDNVDSAAEKIKGLTPDSVDSFVDKAAEQAKKLND</sequence>
<name>A0ABQ6I500_9MICO</name>
<feature type="compositionally biased region" description="Low complexity" evidence="1">
    <location>
        <begin position="1"/>
        <end position="14"/>
    </location>
</feature>
<evidence type="ECO:0000313" key="2">
    <source>
        <dbReference type="EMBL" id="GMA25855.1"/>
    </source>
</evidence>
<evidence type="ECO:0008006" key="4">
    <source>
        <dbReference type="Google" id="ProtNLM"/>
    </source>
</evidence>
<dbReference type="Proteomes" id="UP001157091">
    <property type="component" value="Unassembled WGS sequence"/>
</dbReference>
<feature type="region of interest" description="Disordered" evidence="1">
    <location>
        <begin position="1"/>
        <end position="27"/>
    </location>
</feature>
<comment type="caution">
    <text evidence="2">The sequence shown here is derived from an EMBL/GenBank/DDBJ whole genome shotgun (WGS) entry which is preliminary data.</text>
</comment>
<feature type="compositionally biased region" description="Basic and acidic residues" evidence="1">
    <location>
        <begin position="15"/>
        <end position="27"/>
    </location>
</feature>
<gene>
    <name evidence="2" type="ORF">GCM10025864_36140</name>
</gene>
<proteinExistence type="predicted"/>
<evidence type="ECO:0000256" key="1">
    <source>
        <dbReference type="SAM" id="MobiDB-lite"/>
    </source>
</evidence>
<protein>
    <recommendedName>
        <fullName evidence="4">Antitoxin</fullName>
    </recommendedName>
</protein>
<evidence type="ECO:0000313" key="3">
    <source>
        <dbReference type="Proteomes" id="UP001157091"/>
    </source>
</evidence>
<accession>A0ABQ6I500</accession>
<organism evidence="2 3">
    <name type="scientific">Luteimicrobium album</name>
    <dbReference type="NCBI Taxonomy" id="1054550"/>
    <lineage>
        <taxon>Bacteria</taxon>
        <taxon>Bacillati</taxon>
        <taxon>Actinomycetota</taxon>
        <taxon>Actinomycetes</taxon>
        <taxon>Micrococcales</taxon>
        <taxon>Luteimicrobium</taxon>
    </lineage>
</organism>
<dbReference type="EMBL" id="BSUK01000001">
    <property type="protein sequence ID" value="GMA25855.1"/>
    <property type="molecule type" value="Genomic_DNA"/>
</dbReference>
<dbReference type="Gene3D" id="1.10.287.700">
    <property type="entry name" value="Helix hairpin bin"/>
    <property type="match status" value="1"/>
</dbReference>
<dbReference type="RefSeq" id="WP_284294315.1">
    <property type="nucleotide sequence ID" value="NZ_BSUK01000001.1"/>
</dbReference>